<dbReference type="Gene3D" id="3.40.720.10">
    <property type="entry name" value="Alkaline Phosphatase, subunit A"/>
    <property type="match status" value="1"/>
</dbReference>
<dbReference type="OrthoDB" id="9779418at2"/>
<protein>
    <submittedName>
        <fullName evidence="2">Alkaline phosphatase family protein</fullName>
    </submittedName>
</protein>
<dbReference type="EMBL" id="SACK01000014">
    <property type="protein sequence ID" value="RVT96567.1"/>
    <property type="molecule type" value="Genomic_DNA"/>
</dbReference>
<comment type="caution">
    <text evidence="2">The sequence shown here is derived from an EMBL/GenBank/DDBJ whole genome shotgun (WGS) entry which is preliminary data.</text>
</comment>
<dbReference type="SUPFAM" id="SSF53649">
    <property type="entry name" value="Alkaline phosphatase-like"/>
    <property type="match status" value="1"/>
</dbReference>
<reference evidence="2 3" key="1">
    <citation type="submission" date="2019-01" db="EMBL/GenBank/DDBJ databases">
        <authorList>
            <person name="Chen W.-M."/>
        </authorList>
    </citation>
    <scope>NUCLEOTIDE SEQUENCE [LARGE SCALE GENOMIC DNA]</scope>
    <source>
        <strain evidence="2 3">YBJ-36</strain>
    </source>
</reference>
<evidence type="ECO:0000313" key="3">
    <source>
        <dbReference type="Proteomes" id="UP000282759"/>
    </source>
</evidence>
<keyword evidence="1" id="KW-0732">Signal</keyword>
<dbReference type="PANTHER" id="PTHR10151:SF120">
    <property type="entry name" value="BIS(5'-ADENOSYL)-TRIPHOSPHATASE"/>
    <property type="match status" value="1"/>
</dbReference>
<dbReference type="GO" id="GO:0016787">
    <property type="term" value="F:hydrolase activity"/>
    <property type="evidence" value="ECO:0007669"/>
    <property type="project" value="UniProtKB-ARBA"/>
</dbReference>
<gene>
    <name evidence="2" type="ORF">EOD41_19850</name>
</gene>
<dbReference type="CDD" id="cd16018">
    <property type="entry name" value="Enpp"/>
    <property type="match status" value="1"/>
</dbReference>
<evidence type="ECO:0000256" key="1">
    <source>
        <dbReference type="SAM" id="SignalP"/>
    </source>
</evidence>
<proteinExistence type="predicted"/>
<keyword evidence="3" id="KW-1185">Reference proteome</keyword>
<sequence>MKRGLFLLICVLAYGIAFCQVDTSQQKVNGRKNSVAQQKKPYVILISADGFRYDYAEKYNTQHLLQLANSGVKARHMLPSYPTLTFPNHYAMVTGLTPAHSGLVGNNFYDPKRQEFYYSNTAKKYTDGTWYGGTPLWVLAEKQQMVSATYFWVGSEAEIQQYRPTYYYNYNEKTEISHRIGAVVNWLKLPAEQRPHLITFYLPEVDHESHRHTPDSKETEEAVHFIDSAVYELTKAVKTTGLDVNFIFVSDHGMIKADTANAINLPALVDTTKYRTYGDVPLAELYAKPGADIKADYKALKKKSKGQGFKVYLKTNTPSHLKYSSKDDTFNRIGDILIMPDAPNVIQFGKYKIKPGQHGYDVKQVPEMRATFYAWGPAFKKGLTIMPFNNVDVYNLIANILGLEVTEKVDGNNKLAKKVLVKK</sequence>
<evidence type="ECO:0000313" key="2">
    <source>
        <dbReference type="EMBL" id="RVT96567.1"/>
    </source>
</evidence>
<dbReference type="PANTHER" id="PTHR10151">
    <property type="entry name" value="ECTONUCLEOTIDE PYROPHOSPHATASE/PHOSPHODIESTERASE"/>
    <property type="match status" value="1"/>
</dbReference>
<name>A0A3S2V5R5_9SPHI</name>
<dbReference type="InterPro" id="IPR002591">
    <property type="entry name" value="Phosphodiest/P_Trfase"/>
</dbReference>
<organism evidence="2 3">
    <name type="scientific">Mucilaginibacter limnophilus</name>
    <dbReference type="NCBI Taxonomy" id="1932778"/>
    <lineage>
        <taxon>Bacteria</taxon>
        <taxon>Pseudomonadati</taxon>
        <taxon>Bacteroidota</taxon>
        <taxon>Sphingobacteriia</taxon>
        <taxon>Sphingobacteriales</taxon>
        <taxon>Sphingobacteriaceae</taxon>
        <taxon>Mucilaginibacter</taxon>
    </lineage>
</organism>
<dbReference type="InterPro" id="IPR017850">
    <property type="entry name" value="Alkaline_phosphatase_core_sf"/>
</dbReference>
<dbReference type="Proteomes" id="UP000282759">
    <property type="component" value="Unassembled WGS sequence"/>
</dbReference>
<feature type="signal peptide" evidence="1">
    <location>
        <begin position="1"/>
        <end position="19"/>
    </location>
</feature>
<dbReference type="Pfam" id="PF01663">
    <property type="entry name" value="Phosphodiest"/>
    <property type="match status" value="1"/>
</dbReference>
<dbReference type="Gene3D" id="3.30.1360.180">
    <property type="match status" value="1"/>
</dbReference>
<dbReference type="AlphaFoldDB" id="A0A3S2V5R5"/>
<feature type="chain" id="PRO_5018744389" evidence="1">
    <location>
        <begin position="20"/>
        <end position="423"/>
    </location>
</feature>
<accession>A0A3S2V5R5</accession>
<dbReference type="RefSeq" id="WP_127708365.1">
    <property type="nucleotide sequence ID" value="NZ_SACK01000014.1"/>
</dbReference>